<evidence type="ECO:0000313" key="3">
    <source>
        <dbReference type="Proteomes" id="UP001551482"/>
    </source>
</evidence>
<protein>
    <recommendedName>
        <fullName evidence="4">Integral membrane protein</fullName>
    </recommendedName>
</protein>
<dbReference type="Proteomes" id="UP001551482">
    <property type="component" value="Unassembled WGS sequence"/>
</dbReference>
<proteinExistence type="predicted"/>
<comment type="caution">
    <text evidence="2">The sequence shown here is derived from an EMBL/GenBank/DDBJ whole genome shotgun (WGS) entry which is preliminary data.</text>
</comment>
<keyword evidence="3" id="KW-1185">Reference proteome</keyword>
<evidence type="ECO:0000313" key="2">
    <source>
        <dbReference type="EMBL" id="MEU8136855.1"/>
    </source>
</evidence>
<accession>A0ABV3DM71</accession>
<gene>
    <name evidence="2" type="ORF">AB0C36_25510</name>
</gene>
<keyword evidence="1" id="KW-1133">Transmembrane helix</keyword>
<sequence length="227" mass="24408">MPAPVRHLTARILPRWRLPAVDHHTLALRAVFFLGVCVLCWPVQAYGLNSTFLEGGMAEGVLVAAPLLFQLALLRYYVLRHLHPRPWRVLVPGALGGVLLLASALQAYDLYMYAFGKDGTVTVVEERTREVTRGADPKTTCLVELPDGEREELRGSDPCPGPPGERFLAVYDPANRVAPSLGTVAALDPGAAMGLGAGGMAVMAVTVAVVVRRTEDEEPSGLERSSS</sequence>
<feature type="transmembrane region" description="Helical" evidence="1">
    <location>
        <begin position="56"/>
        <end position="77"/>
    </location>
</feature>
<keyword evidence="1" id="KW-0472">Membrane</keyword>
<evidence type="ECO:0000256" key="1">
    <source>
        <dbReference type="SAM" id="Phobius"/>
    </source>
</evidence>
<evidence type="ECO:0008006" key="4">
    <source>
        <dbReference type="Google" id="ProtNLM"/>
    </source>
</evidence>
<dbReference type="RefSeq" id="WP_358357878.1">
    <property type="nucleotide sequence ID" value="NZ_JBEZFP010000073.1"/>
</dbReference>
<organism evidence="2 3">
    <name type="scientific">Streptodolium elevatio</name>
    <dbReference type="NCBI Taxonomy" id="3157996"/>
    <lineage>
        <taxon>Bacteria</taxon>
        <taxon>Bacillati</taxon>
        <taxon>Actinomycetota</taxon>
        <taxon>Actinomycetes</taxon>
        <taxon>Kitasatosporales</taxon>
        <taxon>Streptomycetaceae</taxon>
        <taxon>Streptodolium</taxon>
    </lineage>
</organism>
<feature type="transmembrane region" description="Helical" evidence="1">
    <location>
        <begin position="89"/>
        <end position="108"/>
    </location>
</feature>
<dbReference type="EMBL" id="JBEZFP010000073">
    <property type="protein sequence ID" value="MEU8136855.1"/>
    <property type="molecule type" value="Genomic_DNA"/>
</dbReference>
<name>A0ABV3DM71_9ACTN</name>
<feature type="transmembrane region" description="Helical" evidence="1">
    <location>
        <begin position="191"/>
        <end position="211"/>
    </location>
</feature>
<reference evidence="2 3" key="1">
    <citation type="submission" date="2024-06" db="EMBL/GenBank/DDBJ databases">
        <title>The Natural Products Discovery Center: Release of the First 8490 Sequenced Strains for Exploring Actinobacteria Biosynthetic Diversity.</title>
        <authorList>
            <person name="Kalkreuter E."/>
            <person name="Kautsar S.A."/>
            <person name="Yang D."/>
            <person name="Bader C.D."/>
            <person name="Teijaro C.N."/>
            <person name="Fluegel L."/>
            <person name="Davis C.M."/>
            <person name="Simpson J.R."/>
            <person name="Lauterbach L."/>
            <person name="Steele A.D."/>
            <person name="Gui C."/>
            <person name="Meng S."/>
            <person name="Li G."/>
            <person name="Viehrig K."/>
            <person name="Ye F."/>
            <person name="Su P."/>
            <person name="Kiefer A.F."/>
            <person name="Nichols A."/>
            <person name="Cepeda A.J."/>
            <person name="Yan W."/>
            <person name="Fan B."/>
            <person name="Jiang Y."/>
            <person name="Adhikari A."/>
            <person name="Zheng C.-J."/>
            <person name="Schuster L."/>
            <person name="Cowan T.M."/>
            <person name="Smanski M.J."/>
            <person name="Chevrette M.G."/>
            <person name="De Carvalho L.P.S."/>
            <person name="Shen B."/>
        </authorList>
    </citation>
    <scope>NUCLEOTIDE SEQUENCE [LARGE SCALE GENOMIC DNA]</scope>
    <source>
        <strain evidence="2 3">NPDC048946</strain>
    </source>
</reference>
<feature type="transmembrane region" description="Helical" evidence="1">
    <location>
        <begin position="26"/>
        <end position="44"/>
    </location>
</feature>
<keyword evidence="1" id="KW-0812">Transmembrane</keyword>